<dbReference type="Gene3D" id="2.40.330.10">
    <property type="entry name" value="DNA-binding pseudobarrel domain"/>
    <property type="match status" value="1"/>
</dbReference>
<dbReference type="InterPro" id="IPR015300">
    <property type="entry name" value="DNA-bd_pseudobarrel_sf"/>
</dbReference>
<keyword evidence="3" id="KW-0238">DNA-binding</keyword>
<evidence type="ECO:0000313" key="8">
    <source>
        <dbReference type="Proteomes" id="UP000030748"/>
    </source>
</evidence>
<dbReference type="PANTHER" id="PTHR31541">
    <property type="entry name" value="B3 DOMAIN PLANT PROTEIN-RELATED"/>
    <property type="match status" value="1"/>
</dbReference>
<dbReference type="EMBL" id="KI631597">
    <property type="protein sequence ID" value="EYU26807.1"/>
    <property type="molecule type" value="Genomic_DNA"/>
</dbReference>
<feature type="region of interest" description="Disordered" evidence="6">
    <location>
        <begin position="283"/>
        <end position="311"/>
    </location>
</feature>
<keyword evidence="5" id="KW-0539">Nucleus</keyword>
<evidence type="ECO:0000256" key="2">
    <source>
        <dbReference type="ARBA" id="ARBA00023015"/>
    </source>
</evidence>
<evidence type="ECO:0000256" key="1">
    <source>
        <dbReference type="ARBA" id="ARBA00004123"/>
    </source>
</evidence>
<reference evidence="7 8" key="1">
    <citation type="journal article" date="2013" name="Proc. Natl. Acad. Sci. U.S.A.">
        <title>Fine-scale variation in meiotic recombination in Mimulus inferred from population shotgun sequencing.</title>
        <authorList>
            <person name="Hellsten U."/>
            <person name="Wright K.M."/>
            <person name="Jenkins J."/>
            <person name="Shu S."/>
            <person name="Yuan Y."/>
            <person name="Wessler S.R."/>
            <person name="Schmutz J."/>
            <person name="Willis J.H."/>
            <person name="Rokhsar D.S."/>
        </authorList>
    </citation>
    <scope>NUCLEOTIDE SEQUENCE [LARGE SCALE GENOMIC DNA]</scope>
    <source>
        <strain evidence="8">cv. DUN x IM62</strain>
    </source>
</reference>
<feature type="compositionally biased region" description="Low complexity" evidence="6">
    <location>
        <begin position="286"/>
        <end position="311"/>
    </location>
</feature>
<dbReference type="GO" id="GO:0003677">
    <property type="term" value="F:DNA binding"/>
    <property type="evidence" value="ECO:0007669"/>
    <property type="project" value="UniProtKB-KW"/>
</dbReference>
<evidence type="ECO:0000256" key="3">
    <source>
        <dbReference type="ARBA" id="ARBA00023125"/>
    </source>
</evidence>
<dbReference type="AlphaFoldDB" id="A0A022QDP3"/>
<feature type="compositionally biased region" description="Basic and acidic residues" evidence="6">
    <location>
        <begin position="110"/>
        <end position="124"/>
    </location>
</feature>
<evidence type="ECO:0000313" key="7">
    <source>
        <dbReference type="EMBL" id="EYU26807.1"/>
    </source>
</evidence>
<comment type="subcellular location">
    <subcellularLocation>
        <location evidence="1">Nucleus</location>
    </subcellularLocation>
</comment>
<dbReference type="Proteomes" id="UP000030748">
    <property type="component" value="Unassembled WGS sequence"/>
</dbReference>
<keyword evidence="8" id="KW-1185">Reference proteome</keyword>
<organism evidence="7 8">
    <name type="scientific">Erythranthe guttata</name>
    <name type="common">Yellow monkey flower</name>
    <name type="synonym">Mimulus guttatus</name>
    <dbReference type="NCBI Taxonomy" id="4155"/>
    <lineage>
        <taxon>Eukaryota</taxon>
        <taxon>Viridiplantae</taxon>
        <taxon>Streptophyta</taxon>
        <taxon>Embryophyta</taxon>
        <taxon>Tracheophyta</taxon>
        <taxon>Spermatophyta</taxon>
        <taxon>Magnoliopsida</taxon>
        <taxon>eudicotyledons</taxon>
        <taxon>Gunneridae</taxon>
        <taxon>Pentapetalae</taxon>
        <taxon>asterids</taxon>
        <taxon>lamiids</taxon>
        <taxon>Lamiales</taxon>
        <taxon>Phrymaceae</taxon>
        <taxon>Erythranthe</taxon>
    </lineage>
</organism>
<dbReference type="SUPFAM" id="SSF101936">
    <property type="entry name" value="DNA-binding pseudobarrel domain"/>
    <property type="match status" value="1"/>
</dbReference>
<accession>A0A022QDP3</accession>
<gene>
    <name evidence="7" type="ORF">MIMGU_mgv1a023506mg</name>
</gene>
<keyword evidence="4" id="KW-0804">Transcription</keyword>
<protein>
    <recommendedName>
        <fullName evidence="9">TF-B3 domain-containing protein</fullName>
    </recommendedName>
</protein>
<proteinExistence type="predicted"/>
<keyword evidence="2" id="KW-0805">Transcription regulation</keyword>
<dbReference type="Pfam" id="PF03754">
    <property type="entry name" value="At2g31720-like"/>
    <property type="match status" value="1"/>
</dbReference>
<evidence type="ECO:0008006" key="9">
    <source>
        <dbReference type="Google" id="ProtNLM"/>
    </source>
</evidence>
<evidence type="ECO:0000256" key="4">
    <source>
        <dbReference type="ARBA" id="ARBA00023163"/>
    </source>
</evidence>
<name>A0A022QDP3_ERYGU</name>
<feature type="region of interest" description="Disordered" evidence="6">
    <location>
        <begin position="89"/>
        <end position="138"/>
    </location>
</feature>
<evidence type="ECO:0000256" key="6">
    <source>
        <dbReference type="SAM" id="MobiDB-lite"/>
    </source>
</evidence>
<dbReference type="InterPro" id="IPR005508">
    <property type="entry name" value="At2g31720-like"/>
</dbReference>
<sequence>EIRPEPLLPASGLSIPSFSDDFYRKTKAKKSISDQIQNISDNNIYCPVPLRCVLPTLNTIFRPEHLGFSRNRPCNKEYSGEFSATNLHDISTTSTTPTTGGRGKKNKLAKKPDIEKKKAKSSNDKKKKAKLSPNHDEGDNVIIPLEEIPGLLQKIESHDGSKPVFLYKKKLEVSDVRDRLNRLFISGCKANLMGFLTEEERTAVDADDRKGLEFVGIDKNGKFYNLHLVRWSSVKITVINKEWMKIIRANDAHEGDSVELWGYRRNNNNEFCLVLNFRKSENRNNGDGSSTSGSGSGTTSVGGMTSSSPSP</sequence>
<dbReference type="PANTHER" id="PTHR31541:SF25">
    <property type="entry name" value="GAMMA-GLIADIN B"/>
    <property type="match status" value="1"/>
</dbReference>
<dbReference type="GO" id="GO:0005634">
    <property type="term" value="C:nucleus"/>
    <property type="evidence" value="ECO:0007669"/>
    <property type="project" value="UniProtKB-SubCell"/>
</dbReference>
<feature type="non-terminal residue" evidence="7">
    <location>
        <position position="1"/>
    </location>
</feature>
<evidence type="ECO:0000256" key="5">
    <source>
        <dbReference type="ARBA" id="ARBA00023242"/>
    </source>
</evidence>